<feature type="domain" description="Replication-associated protein ORF2/G2P" evidence="2">
    <location>
        <begin position="68"/>
        <end position="185"/>
    </location>
</feature>
<accession>A0ABT5USC9</accession>
<protein>
    <recommendedName>
        <fullName evidence="2">Replication-associated protein ORF2/G2P domain-containing protein</fullName>
    </recommendedName>
</protein>
<sequence>MQYKIKNAVQVKQFNNYYKITICKNITKGKKATKHTPKGKAGNQTKLKNSVSRSKKMVLEKALCNPWNWFVTLTLDPQKYQRDNLKKFIKDLGQFIRNYRRKHPGYTIKYLLIPELHADRKNWHMHGLFSELPFDDLEPHPVKELSEKGYLNWSAYQKRFGFNSLGAVKDPVKVSMYITKYITKDLDKSVTELDQKLYYCSRHLKTAELVSQGRLKDYIDFQMDFEGPYSKSQFVNDYEFFKQYYIEDTF</sequence>
<evidence type="ECO:0000313" key="4">
    <source>
        <dbReference type="Proteomes" id="UP001215087"/>
    </source>
</evidence>
<comment type="caution">
    <text evidence="3">The sequence shown here is derived from an EMBL/GenBank/DDBJ whole genome shotgun (WGS) entry which is preliminary data.</text>
</comment>
<feature type="compositionally biased region" description="Basic residues" evidence="1">
    <location>
        <begin position="29"/>
        <end position="38"/>
    </location>
</feature>
<evidence type="ECO:0000259" key="2">
    <source>
        <dbReference type="Pfam" id="PF23343"/>
    </source>
</evidence>
<proteinExistence type="predicted"/>
<dbReference type="Proteomes" id="UP001215087">
    <property type="component" value="Unassembled WGS sequence"/>
</dbReference>
<gene>
    <name evidence="3" type="ORF">PTZ04_11465</name>
</gene>
<organism evidence="3 4">
    <name type="scientific">Eubacterium limosum</name>
    <dbReference type="NCBI Taxonomy" id="1736"/>
    <lineage>
        <taxon>Bacteria</taxon>
        <taxon>Bacillati</taxon>
        <taxon>Bacillota</taxon>
        <taxon>Clostridia</taxon>
        <taxon>Eubacteriales</taxon>
        <taxon>Eubacteriaceae</taxon>
        <taxon>Eubacterium</taxon>
    </lineage>
</organism>
<dbReference type="Pfam" id="PF23343">
    <property type="entry name" value="REP_ORF2-G2P"/>
    <property type="match status" value="1"/>
</dbReference>
<feature type="region of interest" description="Disordered" evidence="1">
    <location>
        <begin position="29"/>
        <end position="49"/>
    </location>
</feature>
<name>A0ABT5USC9_EUBLI</name>
<dbReference type="InterPro" id="IPR056906">
    <property type="entry name" value="ORF2/G2P_dom"/>
</dbReference>
<evidence type="ECO:0000313" key="3">
    <source>
        <dbReference type="EMBL" id="MDE1470870.1"/>
    </source>
</evidence>
<evidence type="ECO:0000256" key="1">
    <source>
        <dbReference type="SAM" id="MobiDB-lite"/>
    </source>
</evidence>
<dbReference type="EMBL" id="JAQSVD010000005">
    <property type="protein sequence ID" value="MDE1470870.1"/>
    <property type="molecule type" value="Genomic_DNA"/>
</dbReference>
<keyword evidence="4" id="KW-1185">Reference proteome</keyword>
<reference evidence="3 4" key="1">
    <citation type="submission" date="2023-02" db="EMBL/GenBank/DDBJ databases">
        <title>Comparative genome analysis of Eubacterium limosum species.</title>
        <authorList>
            <person name="Bak J.E."/>
        </authorList>
    </citation>
    <scope>NUCLEOTIDE SEQUENCE [LARGE SCALE GENOMIC DNA]</scope>
    <source>
        <strain evidence="3 4">KGMB01548</strain>
    </source>
</reference>
<dbReference type="RefSeq" id="WP_227206444.1">
    <property type="nucleotide sequence ID" value="NZ_JAJCLO010000004.1"/>
</dbReference>